<name>A0ABQ6MND7_9STRA</name>
<feature type="compositionally biased region" description="Basic and acidic residues" evidence="1">
    <location>
        <begin position="459"/>
        <end position="475"/>
    </location>
</feature>
<dbReference type="EMBL" id="BRYB01000411">
    <property type="protein sequence ID" value="GMI29629.1"/>
    <property type="molecule type" value="Genomic_DNA"/>
</dbReference>
<feature type="region of interest" description="Disordered" evidence="1">
    <location>
        <begin position="380"/>
        <end position="482"/>
    </location>
</feature>
<sequence length="551" mass="60173">MSGFASSNNQGKVVHTYSGPIPARPKPAPTRLASSICYVMDGGGVPLRGSTASNGGRVRLRERDRLNDENLRTHDRLSKVQSSIPRARKSKKPTGPATGNGEIRKRSERSKIVAGNRKIEKALRDIYKSDARLKGHGVKKKDCTKMWKGRTALYDSTSDNVANKSTVKRNTGVPSAAGAVACGGCGGMSYCGADGNAVFPGAKANMDGGHRVFYCNEVCAAIDWELNHENTNVQTKGFRPLRKANYWVQSRAAVEARKMLRKAVDAGREPDYDAIMAEIKVQRGLGAAQNAAIALTLPGAGDDEDKGLTGAQRAKKHIIKGAEHMETWVDGYVEPDIWHGAAAPTGTFRQQVEREKRDRYMADKAEIARIVRVGTAIPKGSVDKNAQTKPASPKQPSADKWKNSSKVVLTAPPDNGKEWDKEEMYKTSAALQRHADESAAKQAAKAAAMANRGKARAQSKKEFDSYNDKEKKERGGGGNRFNIKRVSHLPKKEGKVAFVEKPRSIGGLKYDAAKGTRNEDYERAEPKQAVVDKDEDPALFRQSMDMIKLSR</sequence>
<organism evidence="2 3">
    <name type="scientific">Tetraparma gracilis</name>
    <dbReference type="NCBI Taxonomy" id="2962635"/>
    <lineage>
        <taxon>Eukaryota</taxon>
        <taxon>Sar</taxon>
        <taxon>Stramenopiles</taxon>
        <taxon>Ochrophyta</taxon>
        <taxon>Bolidophyceae</taxon>
        <taxon>Parmales</taxon>
        <taxon>Triparmaceae</taxon>
        <taxon>Tetraparma</taxon>
    </lineage>
</organism>
<feature type="compositionally biased region" description="Basic and acidic residues" evidence="1">
    <location>
        <begin position="102"/>
        <end position="114"/>
    </location>
</feature>
<proteinExistence type="predicted"/>
<feature type="compositionally biased region" description="Basic and acidic residues" evidence="1">
    <location>
        <begin position="511"/>
        <end position="537"/>
    </location>
</feature>
<accession>A0ABQ6MND7</accession>
<gene>
    <name evidence="2" type="ORF">TeGR_g13104</name>
</gene>
<comment type="caution">
    <text evidence="2">The sequence shown here is derived from an EMBL/GenBank/DDBJ whole genome shotgun (WGS) entry which is preliminary data.</text>
</comment>
<evidence type="ECO:0000313" key="2">
    <source>
        <dbReference type="EMBL" id="GMI29629.1"/>
    </source>
</evidence>
<evidence type="ECO:0000256" key="1">
    <source>
        <dbReference type="SAM" id="MobiDB-lite"/>
    </source>
</evidence>
<feature type="compositionally biased region" description="Basic and acidic residues" evidence="1">
    <location>
        <begin position="59"/>
        <end position="78"/>
    </location>
</feature>
<feature type="compositionally biased region" description="Low complexity" evidence="1">
    <location>
        <begin position="440"/>
        <end position="452"/>
    </location>
</feature>
<reference evidence="2 3" key="1">
    <citation type="journal article" date="2023" name="Commun. Biol.">
        <title>Genome analysis of Parmales, the sister group of diatoms, reveals the evolutionary specialization of diatoms from phago-mixotrophs to photoautotrophs.</title>
        <authorList>
            <person name="Ban H."/>
            <person name="Sato S."/>
            <person name="Yoshikawa S."/>
            <person name="Yamada K."/>
            <person name="Nakamura Y."/>
            <person name="Ichinomiya M."/>
            <person name="Sato N."/>
            <person name="Blanc-Mathieu R."/>
            <person name="Endo H."/>
            <person name="Kuwata A."/>
            <person name="Ogata H."/>
        </authorList>
    </citation>
    <scope>NUCLEOTIDE SEQUENCE [LARGE SCALE GENOMIC DNA]</scope>
</reference>
<feature type="region of interest" description="Disordered" evidence="1">
    <location>
        <begin position="510"/>
        <end position="537"/>
    </location>
</feature>
<dbReference type="Proteomes" id="UP001165060">
    <property type="component" value="Unassembled WGS sequence"/>
</dbReference>
<protein>
    <submittedName>
        <fullName evidence="2">Uncharacterized protein</fullName>
    </submittedName>
</protein>
<feature type="region of interest" description="Disordered" evidence="1">
    <location>
        <begin position="44"/>
        <end position="114"/>
    </location>
</feature>
<keyword evidence="3" id="KW-1185">Reference proteome</keyword>
<feature type="compositionally biased region" description="Basic and acidic residues" evidence="1">
    <location>
        <begin position="415"/>
        <end position="425"/>
    </location>
</feature>
<evidence type="ECO:0000313" key="3">
    <source>
        <dbReference type="Proteomes" id="UP001165060"/>
    </source>
</evidence>